<keyword evidence="2" id="KW-1185">Reference proteome</keyword>
<gene>
    <name evidence="1" type="ORF">OSSY52_17070</name>
</gene>
<reference evidence="1 2" key="1">
    <citation type="submission" date="2018-06" db="EMBL/GenBank/DDBJ databases">
        <title>Genome sequencing of Oceanotoga sp. sy52.</title>
        <authorList>
            <person name="Mori K."/>
        </authorList>
    </citation>
    <scope>NUCLEOTIDE SEQUENCE [LARGE SCALE GENOMIC DNA]</scope>
    <source>
        <strain evidence="2">sy52</strain>
    </source>
</reference>
<name>A0A7G1G837_9BACT</name>
<accession>A0A7G1G837</accession>
<dbReference type="KEGG" id="ocy:OSSY52_17070"/>
<dbReference type="RefSeq" id="WP_190614176.1">
    <property type="nucleotide sequence ID" value="NZ_AP018712.1"/>
</dbReference>
<organism evidence="1 2">
    <name type="scientific">Tepiditoga spiralis</name>
    <dbReference type="NCBI Taxonomy" id="2108365"/>
    <lineage>
        <taxon>Bacteria</taxon>
        <taxon>Thermotogati</taxon>
        <taxon>Thermotogota</taxon>
        <taxon>Thermotogae</taxon>
        <taxon>Petrotogales</taxon>
        <taxon>Petrotogaceae</taxon>
        <taxon>Tepiditoga</taxon>
    </lineage>
</organism>
<protein>
    <recommendedName>
        <fullName evidence="3">Adhesin domain-containing protein</fullName>
    </recommendedName>
</protein>
<proteinExistence type="predicted"/>
<dbReference type="EMBL" id="AP018712">
    <property type="protein sequence ID" value="BBE31566.1"/>
    <property type="molecule type" value="Genomic_DNA"/>
</dbReference>
<dbReference type="Proteomes" id="UP000516361">
    <property type="component" value="Chromosome"/>
</dbReference>
<evidence type="ECO:0000313" key="2">
    <source>
        <dbReference type="Proteomes" id="UP000516361"/>
    </source>
</evidence>
<evidence type="ECO:0000313" key="1">
    <source>
        <dbReference type="EMBL" id="BBE31566.1"/>
    </source>
</evidence>
<sequence>MKELINKLFIKKLIMITVLLFSSIILSNTKSFEFSLSEIKKINIESNISNINIYYSEKNSLICFYENELNIFPDILFKKDFDLINLTETLNKNNPFFLLKKFVFNSNQNNNSLKSGTFTVMTNKKDDAIFVSYKGNIKLKKIFTNYRLIAKNTIGNIFPFSISSKNIYLENVNGKILSNNFISNGELEIKNDRGDIDLKNFSNTVFSKIINKEGNIKLTASVNKMYIKNVFGNISLYLKKFNKCEINQSFGTTLIVLNKNQKYDYEIQAPNIIFFNKNYTKKLNIKNGNNKLKIFSKNTVIIQDISNLD</sequence>
<evidence type="ECO:0008006" key="3">
    <source>
        <dbReference type="Google" id="ProtNLM"/>
    </source>
</evidence>
<dbReference type="AlphaFoldDB" id="A0A7G1G837"/>
<dbReference type="InParanoid" id="A0A7G1G837"/>